<feature type="non-terminal residue" evidence="1">
    <location>
        <position position="39"/>
    </location>
</feature>
<evidence type="ECO:0000313" key="1">
    <source>
        <dbReference type="EMBL" id="SEO48257.1"/>
    </source>
</evidence>
<gene>
    <name evidence="1" type="ORF">SAMN05216404_1261</name>
</gene>
<organism evidence="1 2">
    <name type="scientific">Nitrosospira multiformis</name>
    <dbReference type="NCBI Taxonomy" id="1231"/>
    <lineage>
        <taxon>Bacteria</taxon>
        <taxon>Pseudomonadati</taxon>
        <taxon>Pseudomonadota</taxon>
        <taxon>Betaproteobacteria</taxon>
        <taxon>Nitrosomonadales</taxon>
        <taxon>Nitrosomonadaceae</taxon>
        <taxon>Nitrosospira</taxon>
    </lineage>
</organism>
<sequence length="39" mass="4392">MELLLPLDALTPTELIICLHSYIVNVPKCPLLPNLIKIH</sequence>
<accession>A0A1H8Q2W7</accession>
<name>A0A1H8Q2W7_9PROT</name>
<dbReference type="Proteomes" id="UP000183898">
    <property type="component" value="Unassembled WGS sequence"/>
</dbReference>
<dbReference type="AlphaFoldDB" id="A0A1H8Q2W7"/>
<proteinExistence type="predicted"/>
<reference evidence="1 2" key="1">
    <citation type="submission" date="2016-10" db="EMBL/GenBank/DDBJ databases">
        <authorList>
            <person name="de Groot N.N."/>
        </authorList>
    </citation>
    <scope>NUCLEOTIDE SEQUENCE [LARGE SCALE GENOMIC DNA]</scope>
    <source>
        <strain evidence="1 2">Nl18</strain>
    </source>
</reference>
<evidence type="ECO:0000313" key="2">
    <source>
        <dbReference type="Proteomes" id="UP000183898"/>
    </source>
</evidence>
<protein>
    <submittedName>
        <fullName evidence="1">Uncharacterized protein</fullName>
    </submittedName>
</protein>
<dbReference type="EMBL" id="FOCT01000026">
    <property type="protein sequence ID" value="SEO48257.1"/>
    <property type="molecule type" value="Genomic_DNA"/>
</dbReference>